<feature type="domain" description="CBS" evidence="3">
    <location>
        <begin position="12"/>
        <end position="69"/>
    </location>
</feature>
<dbReference type="AlphaFoldDB" id="A0A832XIK5"/>
<dbReference type="InterPro" id="IPR036086">
    <property type="entry name" value="ParB/Sulfiredoxin_sf"/>
</dbReference>
<sequence length="266" mass="30161">MRSPNNKAEDFMTKNPETVSPDAVLEDILLKMKERRRDGLLVVKGKSLVGILFYVDTLLQSPKTKVNEIMEKKVVAVPPEMDMQGVARLMFRRGFSRLPVVDKQGKLLGLLRNYDVIRASIERVTPRKIETTKKMISAIHKVGMSIKREEIKIQTLIPTQPKVYLDELRAREYELQKGLAEPILIIRNGSREILVDGHHRVVAAGNLKIEKMKAYVITLDKEISLGLEKNAEKQGLKNPKDIEIVDGYSPYALPIVLENGEVKKLV</sequence>
<dbReference type="Pfam" id="PF00571">
    <property type="entry name" value="CBS"/>
    <property type="match status" value="2"/>
</dbReference>
<accession>A0A832XIK5</accession>
<dbReference type="Gene3D" id="3.10.580.10">
    <property type="entry name" value="CBS-domain"/>
    <property type="match status" value="1"/>
</dbReference>
<keyword evidence="1 2" id="KW-0129">CBS domain</keyword>
<comment type="caution">
    <text evidence="4">The sequence shown here is derived from an EMBL/GenBank/DDBJ whole genome shotgun (WGS) entry which is preliminary data.</text>
</comment>
<dbReference type="InterPro" id="IPR003115">
    <property type="entry name" value="ParB_N"/>
</dbReference>
<evidence type="ECO:0000256" key="2">
    <source>
        <dbReference type="PROSITE-ProRule" id="PRU00703"/>
    </source>
</evidence>
<dbReference type="PANTHER" id="PTHR43080:SF2">
    <property type="entry name" value="CBS DOMAIN-CONTAINING PROTEIN"/>
    <property type="match status" value="1"/>
</dbReference>
<dbReference type="Gene3D" id="3.90.1530.10">
    <property type="entry name" value="Conserved hypothetical protein from pyrococcus furiosus pfu- 392566-001, ParB domain"/>
    <property type="match status" value="1"/>
</dbReference>
<dbReference type="EMBL" id="DVAD01000007">
    <property type="protein sequence ID" value="HIJ99391.1"/>
    <property type="molecule type" value="Genomic_DNA"/>
</dbReference>
<feature type="domain" description="CBS" evidence="3">
    <location>
        <begin position="70"/>
        <end position="129"/>
    </location>
</feature>
<dbReference type="InterPro" id="IPR000644">
    <property type="entry name" value="CBS_dom"/>
</dbReference>
<dbReference type="PANTHER" id="PTHR43080">
    <property type="entry name" value="CBS DOMAIN-CONTAINING PROTEIN CBSX3, MITOCHONDRIAL"/>
    <property type="match status" value="1"/>
</dbReference>
<proteinExistence type="predicted"/>
<evidence type="ECO:0000313" key="4">
    <source>
        <dbReference type="EMBL" id="HIJ99391.1"/>
    </source>
</evidence>
<dbReference type="SUPFAM" id="SSF54631">
    <property type="entry name" value="CBS-domain pair"/>
    <property type="match status" value="1"/>
</dbReference>
<organism evidence="4 5">
    <name type="scientific">Candidatus Undinarchaeum marinum</name>
    <dbReference type="NCBI Taxonomy" id="2756141"/>
    <lineage>
        <taxon>Archaea</taxon>
        <taxon>Candidatus Undinarchaeota</taxon>
        <taxon>Candidatus Undinarchaeia</taxon>
        <taxon>Candidatus Undinarchaeales</taxon>
        <taxon>Candidatus Undinarchaeaceae</taxon>
        <taxon>Candidatus Undinarchaeum</taxon>
    </lineage>
</organism>
<protein>
    <submittedName>
        <fullName evidence="4">CBS domain-containing protein</fullName>
    </submittedName>
</protein>
<keyword evidence="5" id="KW-1185">Reference proteome</keyword>
<dbReference type="InterPro" id="IPR051257">
    <property type="entry name" value="Diverse_CBS-Domain"/>
</dbReference>
<evidence type="ECO:0000259" key="3">
    <source>
        <dbReference type="PROSITE" id="PS51371"/>
    </source>
</evidence>
<evidence type="ECO:0000256" key="1">
    <source>
        <dbReference type="ARBA" id="ARBA00023122"/>
    </source>
</evidence>
<reference evidence="4 5" key="1">
    <citation type="journal article" name="Nat. Commun.">
        <title>Undinarchaeota illuminate DPANN phylogeny and the impact of gene transfer on archaeal evolution.</title>
        <authorList>
            <person name="Dombrowski N."/>
            <person name="Williams T.A."/>
            <person name="Sun J."/>
            <person name="Woodcroft B.J."/>
            <person name="Lee J.H."/>
            <person name="Minh B.Q."/>
            <person name="Rinke C."/>
            <person name="Spang A."/>
        </authorList>
    </citation>
    <scope>NUCLEOTIDE SEQUENCE [LARGE SCALE GENOMIC DNA]</scope>
    <source>
        <strain evidence="4">MAG_bin17</strain>
    </source>
</reference>
<dbReference type="PROSITE" id="PS51371">
    <property type="entry name" value="CBS"/>
    <property type="match status" value="2"/>
</dbReference>
<dbReference type="Proteomes" id="UP000604391">
    <property type="component" value="Unassembled WGS sequence"/>
</dbReference>
<dbReference type="SMART" id="SM00470">
    <property type="entry name" value="ParB"/>
    <property type="match status" value="1"/>
</dbReference>
<gene>
    <name evidence="4" type="ORF">H1011_01030</name>
</gene>
<evidence type="ECO:0000313" key="5">
    <source>
        <dbReference type="Proteomes" id="UP000604391"/>
    </source>
</evidence>
<name>A0A832XIK5_9ARCH</name>
<dbReference type="InterPro" id="IPR046342">
    <property type="entry name" value="CBS_dom_sf"/>
</dbReference>
<dbReference type="SMART" id="SM00116">
    <property type="entry name" value="CBS"/>
    <property type="match status" value="2"/>
</dbReference>
<dbReference type="SUPFAM" id="SSF110849">
    <property type="entry name" value="ParB/Sulfiredoxin"/>
    <property type="match status" value="1"/>
</dbReference>